<comment type="caution">
    <text evidence="2">The sequence shown here is derived from an EMBL/GenBank/DDBJ whole genome shotgun (WGS) entry which is preliminary data.</text>
</comment>
<proteinExistence type="predicted"/>
<keyword evidence="3" id="KW-1185">Reference proteome</keyword>
<reference evidence="2 3" key="1">
    <citation type="submission" date="2020-07" db="EMBL/GenBank/DDBJ databases">
        <title>Comparative genomics of pyrophilous fungi reveals a link between fire events and developmental genes.</title>
        <authorList>
            <consortium name="DOE Joint Genome Institute"/>
            <person name="Steindorff A.S."/>
            <person name="Carver A."/>
            <person name="Calhoun S."/>
            <person name="Stillman K."/>
            <person name="Liu H."/>
            <person name="Lipzen A."/>
            <person name="Pangilinan J."/>
            <person name="Labutti K."/>
            <person name="Bruns T.D."/>
            <person name="Grigoriev I.V."/>
        </authorList>
    </citation>
    <scope>NUCLEOTIDE SEQUENCE [LARGE SCALE GENOMIC DNA]</scope>
    <source>
        <strain evidence="2 3">CBS 144469</strain>
    </source>
</reference>
<dbReference type="Proteomes" id="UP000521943">
    <property type="component" value="Unassembled WGS sequence"/>
</dbReference>
<keyword evidence="1" id="KW-0732">Signal</keyword>
<accession>A0A8H6HAN7</accession>
<evidence type="ECO:0000256" key="1">
    <source>
        <dbReference type="SAM" id="SignalP"/>
    </source>
</evidence>
<sequence>MPLLLLHFLARLYLPAALQIGSDSRERMVGRDTDADDRNELLCDGMGVCIVESSGLGGKAPFVFVLRSEIGGLAVDHDPAQVYLEVAYSRGGKFDEEEMMKVGGSHREEEMGAVLSGGGMNEDSPRYTIEDPKGMPMQGQTLGNMRVLRSMHWFGDVNDPVVDRNNRASVVHASCAIVVNTSRPGWQWAYYYQMVADATPIIDNYWNGANPCGDYRSGVSQESNTWPKTCVCNNNSQGSC</sequence>
<protein>
    <submittedName>
        <fullName evidence="2">Uncharacterized protein</fullName>
    </submittedName>
</protein>
<name>A0A8H6HAN7_9AGAR</name>
<evidence type="ECO:0000313" key="3">
    <source>
        <dbReference type="Proteomes" id="UP000521943"/>
    </source>
</evidence>
<dbReference type="EMBL" id="JACGCI010000141">
    <property type="protein sequence ID" value="KAF6743565.1"/>
    <property type="molecule type" value="Genomic_DNA"/>
</dbReference>
<gene>
    <name evidence="2" type="ORF">DFP72DRAFT_1099488</name>
</gene>
<evidence type="ECO:0000313" key="2">
    <source>
        <dbReference type="EMBL" id="KAF6743565.1"/>
    </source>
</evidence>
<dbReference type="AlphaFoldDB" id="A0A8H6HAN7"/>
<organism evidence="2 3">
    <name type="scientific">Ephemerocybe angulata</name>
    <dbReference type="NCBI Taxonomy" id="980116"/>
    <lineage>
        <taxon>Eukaryota</taxon>
        <taxon>Fungi</taxon>
        <taxon>Dikarya</taxon>
        <taxon>Basidiomycota</taxon>
        <taxon>Agaricomycotina</taxon>
        <taxon>Agaricomycetes</taxon>
        <taxon>Agaricomycetidae</taxon>
        <taxon>Agaricales</taxon>
        <taxon>Agaricineae</taxon>
        <taxon>Psathyrellaceae</taxon>
        <taxon>Ephemerocybe</taxon>
    </lineage>
</organism>
<feature type="signal peptide" evidence="1">
    <location>
        <begin position="1"/>
        <end position="17"/>
    </location>
</feature>
<feature type="chain" id="PRO_5034074608" evidence="1">
    <location>
        <begin position="18"/>
        <end position="240"/>
    </location>
</feature>